<dbReference type="GO" id="GO:0004180">
    <property type="term" value="F:carboxypeptidase activity"/>
    <property type="evidence" value="ECO:0007669"/>
    <property type="project" value="UniProtKB-KW"/>
</dbReference>
<dbReference type="InterPro" id="IPR050491">
    <property type="entry name" value="AmpC-like"/>
</dbReference>
<dbReference type="GeneID" id="40829814"/>
<dbReference type="EMBL" id="FNHI01000007">
    <property type="protein sequence ID" value="SDM35597.1"/>
    <property type="molecule type" value="Genomic_DNA"/>
</dbReference>
<evidence type="ECO:0000259" key="3">
    <source>
        <dbReference type="Pfam" id="PF00144"/>
    </source>
</evidence>
<feature type="region of interest" description="Disordered" evidence="1">
    <location>
        <begin position="35"/>
        <end position="61"/>
    </location>
</feature>
<dbReference type="OrthoDB" id="5177574at2"/>
<reference evidence="5" key="1">
    <citation type="submission" date="2016-10" db="EMBL/GenBank/DDBJ databases">
        <authorList>
            <person name="Varghese N."/>
            <person name="Submissions S."/>
        </authorList>
    </citation>
    <scope>NUCLEOTIDE SEQUENCE [LARGE SCALE GENOMIC DNA]</scope>
    <source>
        <strain evidence="5">CGMCC 4.7042</strain>
    </source>
</reference>
<evidence type="ECO:0000313" key="4">
    <source>
        <dbReference type="EMBL" id="SDM35597.1"/>
    </source>
</evidence>
<evidence type="ECO:0000256" key="1">
    <source>
        <dbReference type="SAM" id="MobiDB-lite"/>
    </source>
</evidence>
<gene>
    <name evidence="4" type="ORF">SAMN05444921_10779</name>
</gene>
<feature type="domain" description="Beta-lactamase-related" evidence="3">
    <location>
        <begin position="49"/>
        <end position="373"/>
    </location>
</feature>
<dbReference type="Pfam" id="PF00144">
    <property type="entry name" value="Beta-lactamase"/>
    <property type="match status" value="1"/>
</dbReference>
<evidence type="ECO:0000313" key="5">
    <source>
        <dbReference type="Proteomes" id="UP000199063"/>
    </source>
</evidence>
<dbReference type="PANTHER" id="PTHR46825">
    <property type="entry name" value="D-ALANYL-D-ALANINE-CARBOXYPEPTIDASE/ENDOPEPTIDASE AMPH"/>
    <property type="match status" value="1"/>
</dbReference>
<dbReference type="Gene3D" id="3.40.710.10">
    <property type="entry name" value="DD-peptidase/beta-lactamase superfamily"/>
    <property type="match status" value="1"/>
</dbReference>
<keyword evidence="4" id="KW-0378">Hydrolase</keyword>
<sequence length="421" mass="44742">MTVRPAPRIRTALAAATTVAALTAAALVTPAAASVAEQRTPDRHGATQRALEQAVEAGSPGALAQATDRYSAWDGEAGVADRTTGRERGPADGFRVGSITKTFVATVILQLEAEGRLSLDDTVERWLPGLVRGNGHDGRTVTLRRLLNHTSGIHEYTDEKEFAGKVFGGFFEHRYDTWAPRDLVRIAMGHAPYFAPGGGWHYSNTNYVLAGLVVEKATGRPYGREVERRVLRPLGLRATSVPGTRAAMPRPSGRAYSVLVGPEPGTAIHDVTELNPSAAWSAGEMISTTGDLNRFYRALLGGRLLPKGQLKKMTTTVPVGAEAPNHRYGLGLMSQRLSCGEEVWGHSGGIHGSSSEAVGTRDGGRALALNFNSDWAGDSTAVVEAEFCGRAAPGRTHDVPGRDFAGPDRAGHAGQRRADTP</sequence>
<dbReference type="STRING" id="1196353.SAMN05444921_10779"/>
<dbReference type="InterPro" id="IPR001466">
    <property type="entry name" value="Beta-lactam-related"/>
</dbReference>
<evidence type="ECO:0000256" key="2">
    <source>
        <dbReference type="SAM" id="SignalP"/>
    </source>
</evidence>
<proteinExistence type="predicted"/>
<dbReference type="RefSeq" id="WP_093654005.1">
    <property type="nucleotide sequence ID" value="NZ_FNHI01000007.1"/>
</dbReference>
<dbReference type="SUPFAM" id="SSF56601">
    <property type="entry name" value="beta-lactamase/transpeptidase-like"/>
    <property type="match status" value="1"/>
</dbReference>
<keyword evidence="5" id="KW-1185">Reference proteome</keyword>
<feature type="region of interest" description="Disordered" evidence="1">
    <location>
        <begin position="392"/>
        <end position="421"/>
    </location>
</feature>
<keyword evidence="4" id="KW-0645">Protease</keyword>
<dbReference type="AlphaFoldDB" id="A0A1G9SJX3"/>
<feature type="chain" id="PRO_5011690203" evidence="2">
    <location>
        <begin position="34"/>
        <end position="421"/>
    </location>
</feature>
<keyword evidence="4" id="KW-0121">Carboxypeptidase</keyword>
<dbReference type="InterPro" id="IPR012338">
    <property type="entry name" value="Beta-lactam/transpept-like"/>
</dbReference>
<dbReference type="Proteomes" id="UP000199063">
    <property type="component" value="Unassembled WGS sequence"/>
</dbReference>
<organism evidence="4 5">
    <name type="scientific">Streptomyces wuyuanensis</name>
    <dbReference type="NCBI Taxonomy" id="1196353"/>
    <lineage>
        <taxon>Bacteria</taxon>
        <taxon>Bacillati</taxon>
        <taxon>Actinomycetota</taxon>
        <taxon>Actinomycetes</taxon>
        <taxon>Kitasatosporales</taxon>
        <taxon>Streptomycetaceae</taxon>
        <taxon>Streptomyces</taxon>
    </lineage>
</organism>
<keyword evidence="2" id="KW-0732">Signal</keyword>
<accession>A0A1G9SJX3</accession>
<feature type="compositionally biased region" description="Basic and acidic residues" evidence="1">
    <location>
        <begin position="395"/>
        <end position="421"/>
    </location>
</feature>
<name>A0A1G9SJX3_9ACTN</name>
<feature type="signal peptide" evidence="2">
    <location>
        <begin position="1"/>
        <end position="33"/>
    </location>
</feature>
<dbReference type="PANTHER" id="PTHR46825:SF7">
    <property type="entry name" value="D-ALANYL-D-ALANINE CARBOXYPEPTIDASE"/>
    <property type="match status" value="1"/>
</dbReference>
<protein>
    <submittedName>
        <fullName evidence="4">D-alanyl-D-alanine carboxypeptidase</fullName>
    </submittedName>
</protein>